<keyword evidence="2" id="KW-0732">Signal</keyword>
<feature type="region of interest" description="Disordered" evidence="1">
    <location>
        <begin position="52"/>
        <end position="75"/>
    </location>
</feature>
<dbReference type="GeneID" id="29988606"/>
<evidence type="ECO:0000313" key="3">
    <source>
        <dbReference type="EMBL" id="PON27831.1"/>
    </source>
</evidence>
<keyword evidence="4" id="KW-1185">Reference proteome</keyword>
<organism evidence="3 4">
    <name type="scientific">Trichoderma gamsii</name>
    <dbReference type="NCBI Taxonomy" id="398673"/>
    <lineage>
        <taxon>Eukaryota</taxon>
        <taxon>Fungi</taxon>
        <taxon>Dikarya</taxon>
        <taxon>Ascomycota</taxon>
        <taxon>Pezizomycotina</taxon>
        <taxon>Sordariomycetes</taxon>
        <taxon>Hypocreomycetidae</taxon>
        <taxon>Hypocreales</taxon>
        <taxon>Hypocreaceae</taxon>
        <taxon>Trichoderma</taxon>
    </lineage>
</organism>
<accession>A0A2P4ZU66</accession>
<name>A0A2P4ZU66_9HYPO</name>
<gene>
    <name evidence="3" type="ORF">TGAM01_v203598</name>
</gene>
<comment type="caution">
    <text evidence="3">The sequence shown here is derived from an EMBL/GenBank/DDBJ whole genome shotgun (WGS) entry which is preliminary data.</text>
</comment>
<evidence type="ECO:0000313" key="4">
    <source>
        <dbReference type="Proteomes" id="UP000054821"/>
    </source>
</evidence>
<evidence type="ECO:0000256" key="2">
    <source>
        <dbReference type="SAM" id="SignalP"/>
    </source>
</evidence>
<reference evidence="3 4" key="1">
    <citation type="journal article" date="2016" name="Genome Announc.">
        <title>Draft Whole-Genome Sequence of Trichoderma gamsii T6085, a Promising Biocontrol Agent of Fusarium Head Blight on Wheat.</title>
        <authorList>
            <person name="Baroncelli R."/>
            <person name="Zapparata A."/>
            <person name="Piaggeschi G."/>
            <person name="Sarrocco S."/>
            <person name="Vannacci G."/>
        </authorList>
    </citation>
    <scope>NUCLEOTIDE SEQUENCE [LARGE SCALE GENOMIC DNA]</scope>
    <source>
        <strain evidence="3 4">T6085</strain>
    </source>
</reference>
<evidence type="ECO:0000256" key="1">
    <source>
        <dbReference type="SAM" id="MobiDB-lite"/>
    </source>
</evidence>
<dbReference type="EMBL" id="JPDN02000009">
    <property type="protein sequence ID" value="PON27831.1"/>
    <property type="molecule type" value="Genomic_DNA"/>
</dbReference>
<dbReference type="AlphaFoldDB" id="A0A2P4ZU66"/>
<feature type="chain" id="PRO_5015133572" evidence="2">
    <location>
        <begin position="18"/>
        <end position="75"/>
    </location>
</feature>
<feature type="signal peptide" evidence="2">
    <location>
        <begin position="1"/>
        <end position="17"/>
    </location>
</feature>
<protein>
    <submittedName>
        <fullName evidence="3">Uncharacterized protein</fullName>
    </submittedName>
</protein>
<proteinExistence type="predicted"/>
<dbReference type="RefSeq" id="XP_018658304.1">
    <property type="nucleotide sequence ID" value="XM_018808523.1"/>
</dbReference>
<dbReference type="Proteomes" id="UP000054821">
    <property type="component" value="Unassembled WGS sequence"/>
</dbReference>
<sequence length="75" mass="8560">MRFPTAIILVIAGTTIASPLPVNQDGKNLVSRVPQRDAQQGYKGYYDKREEELVARAPQRDAQQGYKGYYDKREE</sequence>